<protein>
    <recommendedName>
        <fullName evidence="4">SGNH/GDSL hydrolase family protein</fullName>
    </recommendedName>
</protein>
<evidence type="ECO:0000313" key="3">
    <source>
        <dbReference type="Proteomes" id="UP000523795"/>
    </source>
</evidence>
<feature type="compositionally biased region" description="Basic residues" evidence="1">
    <location>
        <begin position="59"/>
        <end position="69"/>
    </location>
</feature>
<dbReference type="EMBL" id="JAAZSR010000050">
    <property type="protein sequence ID" value="NKX49949.1"/>
    <property type="molecule type" value="Genomic_DNA"/>
</dbReference>
<feature type="non-terminal residue" evidence="2">
    <location>
        <position position="1"/>
    </location>
</feature>
<dbReference type="SUPFAM" id="SSF52266">
    <property type="entry name" value="SGNH hydrolase"/>
    <property type="match status" value="1"/>
</dbReference>
<sequence>RLGSRPALMAGGTVPSSGPVLLSSPSMSAAGAASFAAAGTLAGVPGTLSKPRGPQRGYSFRRSHPGRPARIRDGTPFIPDKGAEFGRGINHLQIGKDNLTGSRWATTDPAETLGWTHAAHDWLSASGRRVLVWGHYVNTGTPASSPVRDRIRRANDGLKARYGPRYLDLGALLTHLGVWELTGLRPTPADLQQQALGNKPPSLSLDAAHLNSAGHEPLRRGIGRRLAELGWLPPPL</sequence>
<feature type="region of interest" description="Disordered" evidence="1">
    <location>
        <begin position="43"/>
        <end position="82"/>
    </location>
</feature>
<gene>
    <name evidence="2" type="ORF">HER39_05030</name>
</gene>
<proteinExistence type="predicted"/>
<dbReference type="Proteomes" id="UP000523795">
    <property type="component" value="Unassembled WGS sequence"/>
</dbReference>
<comment type="caution">
    <text evidence="2">The sequence shown here is derived from an EMBL/GenBank/DDBJ whole genome shotgun (WGS) entry which is preliminary data.</text>
</comment>
<reference evidence="2 3" key="1">
    <citation type="submission" date="2020-04" db="EMBL/GenBank/DDBJ databases">
        <authorList>
            <person name="Liu S."/>
        </authorList>
    </citation>
    <scope>NUCLEOTIDE SEQUENCE [LARGE SCALE GENOMIC DNA]</scope>
    <source>
        <strain evidence="2 3">CGMCC 1.15091</strain>
    </source>
</reference>
<organism evidence="2 3">
    <name type="scientific">Arthrobacter deserti</name>
    <dbReference type="NCBI Taxonomy" id="1742687"/>
    <lineage>
        <taxon>Bacteria</taxon>
        <taxon>Bacillati</taxon>
        <taxon>Actinomycetota</taxon>
        <taxon>Actinomycetes</taxon>
        <taxon>Micrococcales</taxon>
        <taxon>Micrococcaceae</taxon>
        <taxon>Arthrobacter</taxon>
    </lineage>
</organism>
<evidence type="ECO:0000313" key="2">
    <source>
        <dbReference type="EMBL" id="NKX49949.1"/>
    </source>
</evidence>
<evidence type="ECO:0008006" key="4">
    <source>
        <dbReference type="Google" id="ProtNLM"/>
    </source>
</evidence>
<keyword evidence="3" id="KW-1185">Reference proteome</keyword>
<name>A0ABX1JM48_9MICC</name>
<evidence type="ECO:0000256" key="1">
    <source>
        <dbReference type="SAM" id="MobiDB-lite"/>
    </source>
</evidence>
<accession>A0ABX1JM48</accession>